<sequence length="83" mass="9517">MDSILNPFSSGIRLSKYAVESYLRRCPSSTKTMYNNSRMCQGNRRKKYMICTDVEPEGLPVRCREDGGEEDIVCHVFGISFEL</sequence>
<name>A0AAN7K8K5_9MYRT</name>
<dbReference type="AlphaFoldDB" id="A0AAN7K8K5"/>
<organism evidence="1 2">
    <name type="scientific">Trapa incisa</name>
    <dbReference type="NCBI Taxonomy" id="236973"/>
    <lineage>
        <taxon>Eukaryota</taxon>
        <taxon>Viridiplantae</taxon>
        <taxon>Streptophyta</taxon>
        <taxon>Embryophyta</taxon>
        <taxon>Tracheophyta</taxon>
        <taxon>Spermatophyta</taxon>
        <taxon>Magnoliopsida</taxon>
        <taxon>eudicotyledons</taxon>
        <taxon>Gunneridae</taxon>
        <taxon>Pentapetalae</taxon>
        <taxon>rosids</taxon>
        <taxon>malvids</taxon>
        <taxon>Myrtales</taxon>
        <taxon>Lythraceae</taxon>
        <taxon>Trapa</taxon>
    </lineage>
</organism>
<gene>
    <name evidence="1" type="ORF">SAY87_013356</name>
</gene>
<keyword evidence="2" id="KW-1185">Reference proteome</keyword>
<dbReference type="EMBL" id="JAXIOK010000008">
    <property type="protein sequence ID" value="KAK4763918.1"/>
    <property type="molecule type" value="Genomic_DNA"/>
</dbReference>
<proteinExistence type="predicted"/>
<reference evidence="1 2" key="1">
    <citation type="journal article" date="2023" name="Hortic Res">
        <title>Pangenome of water caltrop reveals structural variations and asymmetric subgenome divergence after allopolyploidization.</title>
        <authorList>
            <person name="Zhang X."/>
            <person name="Chen Y."/>
            <person name="Wang L."/>
            <person name="Yuan Y."/>
            <person name="Fang M."/>
            <person name="Shi L."/>
            <person name="Lu R."/>
            <person name="Comes H.P."/>
            <person name="Ma Y."/>
            <person name="Chen Y."/>
            <person name="Huang G."/>
            <person name="Zhou Y."/>
            <person name="Zheng Z."/>
            <person name="Qiu Y."/>
        </authorList>
    </citation>
    <scope>NUCLEOTIDE SEQUENCE [LARGE SCALE GENOMIC DNA]</scope>
    <source>
        <tissue evidence="1">Roots</tissue>
    </source>
</reference>
<accession>A0AAN7K8K5</accession>
<comment type="caution">
    <text evidence="1">The sequence shown here is derived from an EMBL/GenBank/DDBJ whole genome shotgun (WGS) entry which is preliminary data.</text>
</comment>
<dbReference type="Proteomes" id="UP001345219">
    <property type="component" value="Chromosome 11"/>
</dbReference>
<protein>
    <submittedName>
        <fullName evidence="1">Uncharacterized protein</fullName>
    </submittedName>
</protein>
<evidence type="ECO:0000313" key="2">
    <source>
        <dbReference type="Proteomes" id="UP001345219"/>
    </source>
</evidence>
<evidence type="ECO:0000313" key="1">
    <source>
        <dbReference type="EMBL" id="KAK4763918.1"/>
    </source>
</evidence>